<reference evidence="1 2" key="1">
    <citation type="journal article" date="2021" name="bioRxiv">
        <title>The Gossypium anomalum genome as a resource for cotton improvement and evolutionary analysis of hybrid incompatibility.</title>
        <authorList>
            <person name="Grover C.E."/>
            <person name="Yuan D."/>
            <person name="Arick M.A."/>
            <person name="Miller E.R."/>
            <person name="Hu G."/>
            <person name="Peterson D.G."/>
            <person name="Wendel J.F."/>
            <person name="Udall J.A."/>
        </authorList>
    </citation>
    <scope>NUCLEOTIDE SEQUENCE [LARGE SCALE GENOMIC DNA]</scope>
    <source>
        <strain evidence="1">JFW-Udall</strain>
        <tissue evidence="1">Leaf</tissue>
    </source>
</reference>
<sequence>MFITQICIFYSQDILYQILLMLYLMTSNLSNPNLTSKDWLFNSMLLDNLERKKRFLFLLGDDKQLIVPKVRIEVGMHLPLRASSKSFSRESNQLVIWIKGLFHLILNTKKLIKTLDATWA</sequence>
<dbReference type="AlphaFoldDB" id="A0A8J6D289"/>
<protein>
    <submittedName>
        <fullName evidence="1">Uncharacterized protein</fullName>
    </submittedName>
</protein>
<evidence type="ECO:0000313" key="2">
    <source>
        <dbReference type="Proteomes" id="UP000701853"/>
    </source>
</evidence>
<accession>A0A8J6D289</accession>
<gene>
    <name evidence="1" type="ORF">CXB51_010528</name>
</gene>
<dbReference type="EMBL" id="JAHUZN010000005">
    <property type="protein sequence ID" value="KAG8493149.1"/>
    <property type="molecule type" value="Genomic_DNA"/>
</dbReference>
<proteinExistence type="predicted"/>
<keyword evidence="2" id="KW-1185">Reference proteome</keyword>
<comment type="caution">
    <text evidence="1">The sequence shown here is derived from an EMBL/GenBank/DDBJ whole genome shotgun (WGS) entry which is preliminary data.</text>
</comment>
<organism evidence="1 2">
    <name type="scientific">Gossypium anomalum</name>
    <dbReference type="NCBI Taxonomy" id="47600"/>
    <lineage>
        <taxon>Eukaryota</taxon>
        <taxon>Viridiplantae</taxon>
        <taxon>Streptophyta</taxon>
        <taxon>Embryophyta</taxon>
        <taxon>Tracheophyta</taxon>
        <taxon>Spermatophyta</taxon>
        <taxon>Magnoliopsida</taxon>
        <taxon>eudicotyledons</taxon>
        <taxon>Gunneridae</taxon>
        <taxon>Pentapetalae</taxon>
        <taxon>rosids</taxon>
        <taxon>malvids</taxon>
        <taxon>Malvales</taxon>
        <taxon>Malvaceae</taxon>
        <taxon>Malvoideae</taxon>
        <taxon>Gossypium</taxon>
    </lineage>
</organism>
<dbReference type="Proteomes" id="UP000701853">
    <property type="component" value="Chromosome 5"/>
</dbReference>
<name>A0A8J6D289_9ROSI</name>
<evidence type="ECO:0000313" key="1">
    <source>
        <dbReference type="EMBL" id="KAG8493149.1"/>
    </source>
</evidence>